<evidence type="ECO:0000313" key="2">
    <source>
        <dbReference type="EMBL" id="QIX01029.1"/>
    </source>
</evidence>
<organism evidence="2 3">
    <name type="scientific">Peltaster fructicola</name>
    <dbReference type="NCBI Taxonomy" id="286661"/>
    <lineage>
        <taxon>Eukaryota</taxon>
        <taxon>Fungi</taxon>
        <taxon>Dikarya</taxon>
        <taxon>Ascomycota</taxon>
        <taxon>Pezizomycotina</taxon>
        <taxon>Dothideomycetes</taxon>
        <taxon>Dothideomycetes incertae sedis</taxon>
        <taxon>Peltaster</taxon>
    </lineage>
</organism>
<feature type="compositionally biased region" description="Basic and acidic residues" evidence="1">
    <location>
        <begin position="38"/>
        <end position="65"/>
    </location>
</feature>
<evidence type="ECO:0000313" key="3">
    <source>
        <dbReference type="Proteomes" id="UP000503462"/>
    </source>
</evidence>
<feature type="compositionally biased region" description="Basic and acidic residues" evidence="1">
    <location>
        <begin position="1"/>
        <end position="18"/>
    </location>
</feature>
<protein>
    <submittedName>
        <fullName evidence="2">Uncharacterized protein</fullName>
    </submittedName>
</protein>
<feature type="region of interest" description="Disordered" evidence="1">
    <location>
        <begin position="1"/>
        <end position="71"/>
    </location>
</feature>
<dbReference type="Proteomes" id="UP000503462">
    <property type="component" value="Chromosome 4"/>
</dbReference>
<keyword evidence="3" id="KW-1185">Reference proteome</keyword>
<name>A0A6H0Y2E5_9PEZI</name>
<dbReference type="EMBL" id="CP051142">
    <property type="protein sequence ID" value="QIX01029.1"/>
    <property type="molecule type" value="Genomic_DNA"/>
</dbReference>
<gene>
    <name evidence="2" type="ORF">AMS68_006546</name>
</gene>
<accession>A0A6H0Y2E5</accession>
<dbReference type="OrthoDB" id="5375264at2759"/>
<evidence type="ECO:0000256" key="1">
    <source>
        <dbReference type="SAM" id="MobiDB-lite"/>
    </source>
</evidence>
<reference evidence="2 3" key="1">
    <citation type="journal article" date="2016" name="Sci. Rep.">
        <title>Peltaster fructicola genome reveals evolution from an invasive phytopathogen to an ectophytic parasite.</title>
        <authorList>
            <person name="Xu C."/>
            <person name="Chen H."/>
            <person name="Gleason M.L."/>
            <person name="Xu J.R."/>
            <person name="Liu H."/>
            <person name="Zhang R."/>
            <person name="Sun G."/>
        </authorList>
    </citation>
    <scope>NUCLEOTIDE SEQUENCE [LARGE SCALE GENOMIC DNA]</scope>
    <source>
        <strain evidence="2 3">LNHT1506</strain>
    </source>
</reference>
<dbReference type="AlphaFoldDB" id="A0A6H0Y2E5"/>
<proteinExistence type="predicted"/>
<sequence length="211" mass="24220">MRDRFDSESDAERSDAAVKRSSTNVVRRRTTVMGDESVPAKRLEGMPNKARQDKVVKNTPKEKTRMQSHKRSTLRSRLIPKSVKDCDEADTMLLEWKDAGKTWEQIKEQWLELTGEQVAKSSLPNRYQRLKDNFCVLSPEDLQCMLVAKQKIEKNFETEKWNNIAAEMLEQGVDGDLNPKALQRMYKRTMIEAGAVLPEGVSDADMQVDDE</sequence>